<keyword evidence="4" id="KW-1185">Reference proteome</keyword>
<sequence length="116" mass="13704">MSSDDEYTTDDQTRKRRPTRKEIGAEFSKSIKTMSTPPKLQNKEEKMLDTINNKSKNERLKKKNVEIKKELWELKNTVERLDREKRKNNIVLNGINIETEDNVGIKGSMEVFMSWK</sequence>
<name>A0A8K0CK86_IGNLU</name>
<organism evidence="3 4">
    <name type="scientific">Ignelater luminosus</name>
    <name type="common">Cucubano</name>
    <name type="synonym">Pyrophorus luminosus</name>
    <dbReference type="NCBI Taxonomy" id="2038154"/>
    <lineage>
        <taxon>Eukaryota</taxon>
        <taxon>Metazoa</taxon>
        <taxon>Ecdysozoa</taxon>
        <taxon>Arthropoda</taxon>
        <taxon>Hexapoda</taxon>
        <taxon>Insecta</taxon>
        <taxon>Pterygota</taxon>
        <taxon>Neoptera</taxon>
        <taxon>Endopterygota</taxon>
        <taxon>Coleoptera</taxon>
        <taxon>Polyphaga</taxon>
        <taxon>Elateriformia</taxon>
        <taxon>Elateroidea</taxon>
        <taxon>Elateridae</taxon>
        <taxon>Agrypninae</taxon>
        <taxon>Pyrophorini</taxon>
        <taxon>Ignelater</taxon>
    </lineage>
</organism>
<evidence type="ECO:0000313" key="3">
    <source>
        <dbReference type="EMBL" id="KAF2888938.1"/>
    </source>
</evidence>
<dbReference type="Proteomes" id="UP000801492">
    <property type="component" value="Unassembled WGS sequence"/>
</dbReference>
<protein>
    <submittedName>
        <fullName evidence="3">Uncharacterized protein</fullName>
    </submittedName>
</protein>
<dbReference type="OrthoDB" id="7395641at2759"/>
<dbReference type="AlphaFoldDB" id="A0A8K0CK86"/>
<dbReference type="EMBL" id="VTPC01072555">
    <property type="protein sequence ID" value="KAF2888938.1"/>
    <property type="molecule type" value="Genomic_DNA"/>
</dbReference>
<feature type="non-terminal residue" evidence="3">
    <location>
        <position position="116"/>
    </location>
</feature>
<proteinExistence type="predicted"/>
<comment type="caution">
    <text evidence="3">The sequence shown here is derived from an EMBL/GenBank/DDBJ whole genome shotgun (WGS) entry which is preliminary data.</text>
</comment>
<feature type="coiled-coil region" evidence="1">
    <location>
        <begin position="57"/>
        <end position="84"/>
    </location>
</feature>
<keyword evidence="1" id="KW-0175">Coiled coil</keyword>
<reference evidence="3" key="1">
    <citation type="submission" date="2019-08" db="EMBL/GenBank/DDBJ databases">
        <title>The genome of the North American firefly Photinus pyralis.</title>
        <authorList>
            <consortium name="Photinus pyralis genome working group"/>
            <person name="Fallon T.R."/>
            <person name="Sander Lower S.E."/>
            <person name="Weng J.-K."/>
        </authorList>
    </citation>
    <scope>NUCLEOTIDE SEQUENCE</scope>
    <source>
        <strain evidence="3">TRF0915ILg1</strain>
        <tissue evidence="3">Whole body</tissue>
    </source>
</reference>
<gene>
    <name evidence="3" type="ORF">ILUMI_17235</name>
</gene>
<evidence type="ECO:0000313" key="4">
    <source>
        <dbReference type="Proteomes" id="UP000801492"/>
    </source>
</evidence>
<feature type="region of interest" description="Disordered" evidence="2">
    <location>
        <begin position="1"/>
        <end position="23"/>
    </location>
</feature>
<evidence type="ECO:0000256" key="1">
    <source>
        <dbReference type="SAM" id="Coils"/>
    </source>
</evidence>
<evidence type="ECO:0000256" key="2">
    <source>
        <dbReference type="SAM" id="MobiDB-lite"/>
    </source>
</evidence>
<accession>A0A8K0CK86</accession>